<evidence type="ECO:0000313" key="14">
    <source>
        <dbReference type="Proteomes" id="UP000821853"/>
    </source>
</evidence>
<keyword evidence="14" id="KW-1185">Reference proteome</keyword>
<dbReference type="VEuPathDB" id="VectorBase:HLOH_055966"/>
<comment type="catalytic activity">
    <reaction evidence="12">
        <text>3-O-(beta-D-glucosyl)-L-seryl-[EGF-like domain protein] + UDP-alpha-D-xylose = 3-O-[alpha-D-xylosyl-(1-&gt;3)-beta-D-glucosyl]-L-seryl-[EGF-like domain protein] + UDP + H(+)</text>
        <dbReference type="Rhea" id="RHEA:56064"/>
        <dbReference type="Rhea" id="RHEA-COMP:14610"/>
        <dbReference type="Rhea" id="RHEA-COMP:14611"/>
        <dbReference type="ChEBI" id="CHEBI:15378"/>
        <dbReference type="ChEBI" id="CHEBI:57632"/>
        <dbReference type="ChEBI" id="CHEBI:58223"/>
        <dbReference type="ChEBI" id="CHEBI:140575"/>
        <dbReference type="ChEBI" id="CHEBI:140576"/>
        <dbReference type="EC" id="2.4.2.42"/>
    </reaction>
</comment>
<comment type="similarity">
    <text evidence="2">Belongs to the glycosyltransferase 8 family.</text>
</comment>
<evidence type="ECO:0000256" key="12">
    <source>
        <dbReference type="ARBA" id="ARBA00049181"/>
    </source>
</evidence>
<organism evidence="13 14">
    <name type="scientific">Haemaphysalis longicornis</name>
    <name type="common">Bush tick</name>
    <dbReference type="NCBI Taxonomy" id="44386"/>
    <lineage>
        <taxon>Eukaryota</taxon>
        <taxon>Metazoa</taxon>
        <taxon>Ecdysozoa</taxon>
        <taxon>Arthropoda</taxon>
        <taxon>Chelicerata</taxon>
        <taxon>Arachnida</taxon>
        <taxon>Acari</taxon>
        <taxon>Parasitiformes</taxon>
        <taxon>Ixodida</taxon>
        <taxon>Ixodoidea</taxon>
        <taxon>Ixodidae</taxon>
        <taxon>Haemaphysalinae</taxon>
        <taxon>Haemaphysalis</taxon>
    </lineage>
</organism>
<reference evidence="13 14" key="1">
    <citation type="journal article" date="2020" name="Cell">
        <title>Large-Scale Comparative Analyses of Tick Genomes Elucidate Their Genetic Diversity and Vector Capacities.</title>
        <authorList>
            <consortium name="Tick Genome and Microbiome Consortium (TIGMIC)"/>
            <person name="Jia N."/>
            <person name="Wang J."/>
            <person name="Shi W."/>
            <person name="Du L."/>
            <person name="Sun Y."/>
            <person name="Zhan W."/>
            <person name="Jiang J.F."/>
            <person name="Wang Q."/>
            <person name="Zhang B."/>
            <person name="Ji P."/>
            <person name="Bell-Sakyi L."/>
            <person name="Cui X.M."/>
            <person name="Yuan T.T."/>
            <person name="Jiang B.G."/>
            <person name="Yang W.F."/>
            <person name="Lam T.T."/>
            <person name="Chang Q.C."/>
            <person name="Ding S.J."/>
            <person name="Wang X.J."/>
            <person name="Zhu J.G."/>
            <person name="Ruan X.D."/>
            <person name="Zhao L."/>
            <person name="Wei J.T."/>
            <person name="Ye R.Z."/>
            <person name="Que T.C."/>
            <person name="Du C.H."/>
            <person name="Zhou Y.H."/>
            <person name="Cheng J.X."/>
            <person name="Dai P.F."/>
            <person name="Guo W.B."/>
            <person name="Han X.H."/>
            <person name="Huang E.J."/>
            <person name="Li L.F."/>
            <person name="Wei W."/>
            <person name="Gao Y.C."/>
            <person name="Liu J.Z."/>
            <person name="Shao H.Z."/>
            <person name="Wang X."/>
            <person name="Wang C.C."/>
            <person name="Yang T.C."/>
            <person name="Huo Q.B."/>
            <person name="Li W."/>
            <person name="Chen H.Y."/>
            <person name="Chen S.E."/>
            <person name="Zhou L.G."/>
            <person name="Ni X.B."/>
            <person name="Tian J.H."/>
            <person name="Sheng Y."/>
            <person name="Liu T."/>
            <person name="Pan Y.S."/>
            <person name="Xia L.Y."/>
            <person name="Li J."/>
            <person name="Zhao F."/>
            <person name="Cao W.C."/>
        </authorList>
    </citation>
    <scope>NUCLEOTIDE SEQUENCE [LARGE SCALE GENOMIC DNA]</scope>
    <source>
        <strain evidence="13">HaeL-2018</strain>
    </source>
</reference>
<keyword evidence="7" id="KW-1133">Transmembrane helix</keyword>
<dbReference type="InterPro" id="IPR002495">
    <property type="entry name" value="Glyco_trans_8"/>
</dbReference>
<keyword evidence="4" id="KW-0808">Transferase</keyword>
<gene>
    <name evidence="13" type="ORF">HPB48_013602</name>
</gene>
<accession>A0A9J6GW25</accession>
<evidence type="ECO:0000256" key="1">
    <source>
        <dbReference type="ARBA" id="ARBA00004606"/>
    </source>
</evidence>
<evidence type="ECO:0000256" key="2">
    <source>
        <dbReference type="ARBA" id="ARBA00006351"/>
    </source>
</evidence>
<evidence type="ECO:0000256" key="8">
    <source>
        <dbReference type="ARBA" id="ARBA00023136"/>
    </source>
</evidence>
<evidence type="ECO:0000256" key="6">
    <source>
        <dbReference type="ARBA" id="ARBA00022968"/>
    </source>
</evidence>
<dbReference type="Pfam" id="PF01501">
    <property type="entry name" value="Glyco_transf_8"/>
    <property type="match status" value="1"/>
</dbReference>
<comment type="caution">
    <text evidence="13">The sequence shown here is derived from an EMBL/GenBank/DDBJ whole genome shotgun (WGS) entry which is preliminary data.</text>
</comment>
<evidence type="ECO:0000256" key="4">
    <source>
        <dbReference type="ARBA" id="ARBA00022679"/>
    </source>
</evidence>
<dbReference type="PANTHER" id="PTHR46012">
    <property type="entry name" value="IP22168P"/>
    <property type="match status" value="1"/>
</dbReference>
<keyword evidence="6" id="KW-0735">Signal-anchor</keyword>
<dbReference type="PANTHER" id="PTHR46012:SF2">
    <property type="entry name" value="IP22168P"/>
    <property type="match status" value="1"/>
</dbReference>
<keyword evidence="9" id="KW-0325">Glycoprotein</keyword>
<dbReference type="GO" id="GO:0016266">
    <property type="term" value="P:protein O-linked glycosylation via N-acetyl-galactosamine"/>
    <property type="evidence" value="ECO:0007669"/>
    <property type="project" value="TreeGrafter"/>
</dbReference>
<evidence type="ECO:0000256" key="11">
    <source>
        <dbReference type="ARBA" id="ARBA00038854"/>
    </source>
</evidence>
<dbReference type="OrthoDB" id="6513184at2759"/>
<dbReference type="EMBL" id="JABSTR010000009">
    <property type="protein sequence ID" value="KAH9379387.1"/>
    <property type="molecule type" value="Genomic_DNA"/>
</dbReference>
<dbReference type="Proteomes" id="UP000821853">
    <property type="component" value="Unassembled WGS sequence"/>
</dbReference>
<keyword evidence="3" id="KW-0328">Glycosyltransferase</keyword>
<keyword evidence="5" id="KW-0812">Transmembrane</keyword>
<evidence type="ECO:0000256" key="9">
    <source>
        <dbReference type="ARBA" id="ARBA00023180"/>
    </source>
</evidence>
<evidence type="ECO:0000256" key="7">
    <source>
        <dbReference type="ARBA" id="ARBA00022989"/>
    </source>
</evidence>
<dbReference type="AlphaFoldDB" id="A0A9J6GW25"/>
<dbReference type="InterPro" id="IPR051993">
    <property type="entry name" value="Glycosyltransferase_8"/>
</dbReference>
<dbReference type="GO" id="GO:0016020">
    <property type="term" value="C:membrane"/>
    <property type="evidence" value="ECO:0007669"/>
    <property type="project" value="UniProtKB-SubCell"/>
</dbReference>
<protein>
    <recommendedName>
        <fullName evidence="11">UDP-D-xylose:beta-D-glucoside alpha-1,3-D-xylosyltransferase</fullName>
        <ecNumber evidence="11">2.4.2.42</ecNumber>
    </recommendedName>
</protein>
<dbReference type="OMA" id="TRRMFIK"/>
<evidence type="ECO:0000256" key="3">
    <source>
        <dbReference type="ARBA" id="ARBA00022676"/>
    </source>
</evidence>
<dbReference type="Gene3D" id="3.90.550.10">
    <property type="entry name" value="Spore Coat Polysaccharide Biosynthesis Protein SpsA, Chain A"/>
    <property type="match status" value="1"/>
</dbReference>
<keyword evidence="8" id="KW-0472">Membrane</keyword>
<comment type="subcellular location">
    <subcellularLocation>
        <location evidence="1">Membrane</location>
        <topology evidence="1">Single-pass type II membrane protein</topology>
    </subcellularLocation>
</comment>
<dbReference type="SUPFAM" id="SSF53448">
    <property type="entry name" value="Nucleotide-diphospho-sugar transferases"/>
    <property type="match status" value="1"/>
</dbReference>
<proteinExistence type="inferred from homology"/>
<evidence type="ECO:0000313" key="13">
    <source>
        <dbReference type="EMBL" id="KAH9379387.1"/>
    </source>
</evidence>
<dbReference type="EC" id="2.4.2.42" evidence="11"/>
<dbReference type="InterPro" id="IPR029044">
    <property type="entry name" value="Nucleotide-diphossugar_trans"/>
</dbReference>
<evidence type="ECO:0000256" key="5">
    <source>
        <dbReference type="ARBA" id="ARBA00022692"/>
    </source>
</evidence>
<dbReference type="GO" id="GO:0140563">
    <property type="term" value="F:UDP-D-xylose:beta-D-glucoside alpha-1,3-D-xylosyltransferase activity"/>
    <property type="evidence" value="ECO:0007669"/>
    <property type="project" value="UniProtKB-EC"/>
</dbReference>
<comment type="function">
    <text evidence="10">Glycosyltransferase which elongates the O-linked glucose attached to EGF-like repeats in the extracellular domain of Notch proteins by catalyzing the addition of xylose.</text>
</comment>
<name>A0A9J6GW25_HAELO</name>
<evidence type="ECO:0000256" key="10">
    <source>
        <dbReference type="ARBA" id="ARBA00037301"/>
    </source>
</evidence>
<sequence length="113" mass="12875">MCGDTGLNAGLLMMNLTRMRVFGLERRLVELKREFEGQIPLADQDLLNILFTRHPEGIFTFTCRWNYRAEHCNGTALCTDGPVAAVHGTRRMFIKHLEPAFSALHAAMRKVRT</sequence>